<dbReference type="GO" id="GO:0031593">
    <property type="term" value="F:polyubiquitin modification-dependent protein binding"/>
    <property type="evidence" value="ECO:0007669"/>
    <property type="project" value="TreeGrafter"/>
</dbReference>
<dbReference type="GO" id="GO:0034098">
    <property type="term" value="C:VCP-NPL4-UFD1 AAA ATPase complex"/>
    <property type="evidence" value="ECO:0007669"/>
    <property type="project" value="TreeGrafter"/>
</dbReference>
<evidence type="ECO:0000259" key="4">
    <source>
        <dbReference type="Pfam" id="PF16558"/>
    </source>
</evidence>
<sequence>MSFQFYLSVDQSNDRSLNPYSDKAILPPSVLSQIVEVIPESNLPHPLIFRITNTNAPSGKPVYIGVKEFTAVEDAILPDVIYRKLGSPEQVEITLVQNIPKATSIKLRPDQFYANITNWKFFLENKLNLYYTTLTSGDIMIIQDENLRYELHIDEINGGANTTACIVDTDITLEMVPLNDQLAKEQMLAFNSNPHNNIVEIEHELDVDNLKSFSDSQFIPTIYKIDLTRSKSGIVLKLINRDYDGKKYDSLFNADLIVGLDKIVTLENFHYSTMDQDFDIEYKLDHGKHSDGIKSVEIDYKDDIIVNKLHRIQEELKLDEDDIDKYLYVIPYTWDTNANITLVVEEKGETYAPEEEDIPDENQKQCSNCLKYISVQSYDLHQSFCLRNNVRCVKCDSVFLKKIPETHWHCDLCTNGFYANTPLLQSKHVKLYHLDPYTCSQCPDHTPFNDFFDLVTKHKSTNCPAKMHQCRFCHLIVPQEEATYQDRFENLTHHENSCGNKTNECYKCGKIVRIKDFKKHVKMHELDKVEFNQMNKFTFNKCCNENCINLLSGVSSNEMGLCDICYGPLYVAQHDPTYLKLQIRIERKYMIQLSKGCGNDYCNNEYCRTGNRSLQSKPFKELMQLLNQELFSNIHSPKLPVNKSRKESDVGANKVWFCVNESVSNKKVLLDILRSEGVYEDEIVYKAVNERSDEQAIRSWLREHAITRSTL</sequence>
<dbReference type="InterPro" id="IPR049439">
    <property type="entry name" value="TRAFD1-XIAF1_Znf"/>
</dbReference>
<keyword evidence="8" id="KW-1185">Reference proteome</keyword>
<dbReference type="Pfam" id="PF16558">
    <property type="entry name" value="AZUL"/>
    <property type="match status" value="1"/>
</dbReference>
<dbReference type="InterPro" id="IPR004854">
    <property type="entry name" value="Ufd1-like"/>
</dbReference>
<evidence type="ECO:0000313" key="7">
    <source>
        <dbReference type="EMBL" id="EGW29911.1"/>
    </source>
</evidence>
<evidence type="ECO:0000256" key="1">
    <source>
        <dbReference type="ARBA" id="ARBA00006043"/>
    </source>
</evidence>
<dbReference type="GO" id="GO:0006511">
    <property type="term" value="P:ubiquitin-dependent protein catabolic process"/>
    <property type="evidence" value="ECO:0007669"/>
    <property type="project" value="InterPro"/>
</dbReference>
<feature type="domain" description="Ubiquitin fusion degradation protein UFD1 N-terminal subdomain 1" evidence="3">
    <location>
        <begin position="9"/>
        <end position="94"/>
    </location>
</feature>
<dbReference type="STRING" id="619300.G3AVA8"/>
<gene>
    <name evidence="7" type="ORF">SPAPADRAFT_73362</name>
</gene>
<dbReference type="AlphaFoldDB" id="G3AVA8"/>
<evidence type="ECO:0000259" key="6">
    <source>
        <dbReference type="Pfam" id="PF24842"/>
    </source>
</evidence>
<dbReference type="RefSeq" id="XP_007377677.1">
    <property type="nucleotide sequence ID" value="XM_007377615.1"/>
</dbReference>
<comment type="similarity">
    <text evidence="1">Belongs to the UFD1 family.</text>
</comment>
<evidence type="ECO:0000259" key="5">
    <source>
        <dbReference type="Pfam" id="PF21366"/>
    </source>
</evidence>
<protein>
    <submittedName>
        <fullName evidence="7">Uncharacterized protein</fullName>
    </submittedName>
</protein>
<feature type="domain" description="Ubiquitin fusion degradation protein UFD1 N-terminal subdomain 2" evidence="6">
    <location>
        <begin position="101"/>
        <end position="177"/>
    </location>
</feature>
<dbReference type="GeneID" id="18875480"/>
<feature type="domain" description="Ubiquitin-protein ligase E3A N-terminal zinc-binding" evidence="4">
    <location>
        <begin position="587"/>
        <end position="616"/>
    </location>
</feature>
<dbReference type="Gene3D" id="3.10.330.10">
    <property type="match status" value="1"/>
</dbReference>
<proteinExistence type="inferred from homology"/>
<dbReference type="InterPro" id="IPR042299">
    <property type="entry name" value="Ufd1-like_Nn"/>
</dbReference>
<name>G3AVA8_SPAPN</name>
<evidence type="ECO:0000259" key="3">
    <source>
        <dbReference type="Pfam" id="PF03152"/>
    </source>
</evidence>
<dbReference type="eggNOG" id="KOG1816">
    <property type="taxonomic scope" value="Eukaryota"/>
</dbReference>
<dbReference type="Pfam" id="PF21366">
    <property type="entry name" value="TRAFD1-XIAF1_ZnF"/>
    <property type="match status" value="1"/>
</dbReference>
<dbReference type="PANTHER" id="PTHR12555">
    <property type="entry name" value="UBIQUITIN FUSION DEGRADATON PROTEIN 1"/>
    <property type="match status" value="1"/>
</dbReference>
<evidence type="ECO:0000256" key="2">
    <source>
        <dbReference type="ARBA" id="ARBA00022786"/>
    </source>
</evidence>
<dbReference type="Pfam" id="PF24842">
    <property type="entry name" value="UFD1_N2"/>
    <property type="match status" value="1"/>
</dbReference>
<dbReference type="OrthoDB" id="193703at2759"/>
<dbReference type="InterPro" id="IPR032353">
    <property type="entry name" value="AZUL"/>
</dbReference>
<dbReference type="GO" id="GO:0036503">
    <property type="term" value="P:ERAD pathway"/>
    <property type="evidence" value="ECO:0007669"/>
    <property type="project" value="TreeGrafter"/>
</dbReference>
<evidence type="ECO:0000313" key="8">
    <source>
        <dbReference type="Proteomes" id="UP000000709"/>
    </source>
</evidence>
<dbReference type="KEGG" id="spaa:SPAPADRAFT_73362"/>
<keyword evidence="2" id="KW-0833">Ubl conjugation pathway</keyword>
<accession>G3AVA8</accession>
<dbReference type="Gene3D" id="2.40.40.50">
    <property type="entry name" value="Ubiquitin fusion degradation protein UFD1, N-terminal domain"/>
    <property type="match status" value="1"/>
</dbReference>
<dbReference type="InterPro" id="IPR055418">
    <property type="entry name" value="UFD1_N2"/>
</dbReference>
<dbReference type="Gene3D" id="6.10.130.10">
    <property type="entry name" value="Ubiquitin-protein ligase E3A, N-terminal zinc-binding domain (AZUL)"/>
    <property type="match status" value="1"/>
</dbReference>
<reference evidence="7 8" key="1">
    <citation type="journal article" date="2011" name="Proc. Natl. Acad. Sci. U.S.A.">
        <title>Comparative genomics of xylose-fermenting fungi for enhanced biofuel production.</title>
        <authorList>
            <person name="Wohlbach D.J."/>
            <person name="Kuo A."/>
            <person name="Sato T.K."/>
            <person name="Potts K.M."/>
            <person name="Salamov A.A."/>
            <person name="LaButti K.M."/>
            <person name="Sun H."/>
            <person name="Clum A."/>
            <person name="Pangilinan J.L."/>
            <person name="Lindquist E.A."/>
            <person name="Lucas S."/>
            <person name="Lapidus A."/>
            <person name="Jin M."/>
            <person name="Gunawan C."/>
            <person name="Balan V."/>
            <person name="Dale B.E."/>
            <person name="Jeffries T.W."/>
            <person name="Zinkel R."/>
            <person name="Barry K.W."/>
            <person name="Grigoriev I.V."/>
            <person name="Gasch A.P."/>
        </authorList>
    </citation>
    <scope>NUCLEOTIDE SEQUENCE [LARGE SCALE GENOMIC DNA]</scope>
    <source>
        <strain evidence="8">NRRL Y-27907 / 11-Y1</strain>
    </source>
</reference>
<dbReference type="HOGENOM" id="CLU_012913_0_0_1"/>
<dbReference type="PANTHER" id="PTHR12555:SF15">
    <property type="entry name" value="FUSION DEGRADATION PROTEIN (UFD1), PUTATIVE (AFU_ORTHOLOGUE AFUA_4G04640)-RELATED"/>
    <property type="match status" value="1"/>
</dbReference>
<dbReference type="Proteomes" id="UP000000709">
    <property type="component" value="Unassembled WGS sequence"/>
</dbReference>
<organism evidence="8">
    <name type="scientific">Spathaspora passalidarum (strain NRRL Y-27907 / 11-Y1)</name>
    <dbReference type="NCBI Taxonomy" id="619300"/>
    <lineage>
        <taxon>Eukaryota</taxon>
        <taxon>Fungi</taxon>
        <taxon>Dikarya</taxon>
        <taxon>Ascomycota</taxon>
        <taxon>Saccharomycotina</taxon>
        <taxon>Pichiomycetes</taxon>
        <taxon>Debaryomycetaceae</taxon>
        <taxon>Spathaspora</taxon>
    </lineage>
</organism>
<dbReference type="InterPro" id="IPR042556">
    <property type="entry name" value="AZUL_sf"/>
</dbReference>
<dbReference type="OMA" id="LIFPTRH"/>
<dbReference type="InParanoid" id="G3AVA8"/>
<feature type="domain" description="TRAFD1/XAF1 zinc finger" evidence="5">
    <location>
        <begin position="488"/>
        <end position="520"/>
    </location>
</feature>
<dbReference type="InterPro" id="IPR055417">
    <property type="entry name" value="UFD1_N1"/>
</dbReference>
<dbReference type="EMBL" id="GL996506">
    <property type="protein sequence ID" value="EGW29911.1"/>
    <property type="molecule type" value="Genomic_DNA"/>
</dbReference>
<dbReference type="Pfam" id="PF23580">
    <property type="entry name" value="Znf_XAF1_N"/>
    <property type="match status" value="1"/>
</dbReference>
<dbReference type="Pfam" id="PF03152">
    <property type="entry name" value="UFD1_N1"/>
    <property type="match status" value="1"/>
</dbReference>